<evidence type="ECO:0000259" key="1">
    <source>
        <dbReference type="Pfam" id="PF00561"/>
    </source>
</evidence>
<dbReference type="InterPro" id="IPR029058">
    <property type="entry name" value="AB_hydrolase_fold"/>
</dbReference>
<dbReference type="PATRIC" id="fig|261654.4.peg.3418"/>
<dbReference type="Gene3D" id="3.40.50.1820">
    <property type="entry name" value="alpha/beta hydrolase"/>
    <property type="match status" value="1"/>
</dbReference>
<dbReference type="InterPro" id="IPR000073">
    <property type="entry name" value="AB_hydrolase_1"/>
</dbReference>
<dbReference type="SUPFAM" id="SSF53474">
    <property type="entry name" value="alpha/beta-Hydrolases"/>
    <property type="match status" value="1"/>
</dbReference>
<dbReference type="Pfam" id="PF00561">
    <property type="entry name" value="Abhydrolase_1"/>
    <property type="match status" value="1"/>
</dbReference>
<accession>A0A1A8ZR87</accession>
<organism evidence="2 3">
    <name type="scientific">Micromonospora auratinigra</name>
    <dbReference type="NCBI Taxonomy" id="261654"/>
    <lineage>
        <taxon>Bacteria</taxon>
        <taxon>Bacillati</taxon>
        <taxon>Actinomycetota</taxon>
        <taxon>Actinomycetes</taxon>
        <taxon>Micromonosporales</taxon>
        <taxon>Micromonosporaceae</taxon>
        <taxon>Micromonospora</taxon>
    </lineage>
</organism>
<dbReference type="PRINTS" id="PR00111">
    <property type="entry name" value="ABHYDROLASE"/>
</dbReference>
<dbReference type="Proteomes" id="UP000199385">
    <property type="component" value="Chromosome I"/>
</dbReference>
<gene>
    <name evidence="2" type="ORF">GA0070611_3366</name>
</gene>
<dbReference type="InterPro" id="IPR050471">
    <property type="entry name" value="AB_hydrolase"/>
</dbReference>
<sequence>MVTETDLRLTDGRTLHVYDTGGADRLAVFWHHGTPNVGAPPAPLFAAADRLGLRWVSHDRPGYGGSTPVPGRDIASVATDVAAIADALGIARFAVLGHSGGGPHALACGALLPERVVAVVSGAGLAPYDAAGLDWFAGMVPSGVASLRAAAAGRAAKEAHEASGAAYDPGFTRADLAELHGDWSWFDSVVGPAVRAGPGGLIDDDLAYVAPWGFRPDQVTPPVLLLHGERDGIVPVAHGAWLARHCPDAELRRWPQDGHISVLRHAGSALEWLRRQADAAGERAPG</sequence>
<dbReference type="RefSeq" id="WP_091665195.1">
    <property type="nucleotide sequence ID" value="NZ_LT594323.1"/>
</dbReference>
<dbReference type="OrthoDB" id="9800988at2"/>
<dbReference type="EMBL" id="LT594323">
    <property type="protein sequence ID" value="SBT46407.1"/>
    <property type="molecule type" value="Genomic_DNA"/>
</dbReference>
<feature type="domain" description="AB hydrolase-1" evidence="1">
    <location>
        <begin position="28"/>
        <end position="264"/>
    </location>
</feature>
<protein>
    <submittedName>
        <fullName evidence="2">Pimeloyl-ACP methyl ester carboxylesterase</fullName>
    </submittedName>
</protein>
<proteinExistence type="predicted"/>
<reference evidence="3" key="1">
    <citation type="submission" date="2016-06" db="EMBL/GenBank/DDBJ databases">
        <authorList>
            <person name="Varghese N."/>
            <person name="Submissions Spin"/>
        </authorList>
    </citation>
    <scope>NUCLEOTIDE SEQUENCE [LARGE SCALE GENOMIC DNA]</scope>
    <source>
        <strain evidence="3">DSM 44815</strain>
    </source>
</reference>
<evidence type="ECO:0000313" key="2">
    <source>
        <dbReference type="EMBL" id="SBT46407.1"/>
    </source>
</evidence>
<name>A0A1A8ZR87_9ACTN</name>
<dbReference type="PANTHER" id="PTHR43433">
    <property type="entry name" value="HYDROLASE, ALPHA/BETA FOLD FAMILY PROTEIN"/>
    <property type="match status" value="1"/>
</dbReference>
<dbReference type="PANTHER" id="PTHR43433:SF10">
    <property type="entry name" value="AB HYDROLASE-1 DOMAIN-CONTAINING PROTEIN"/>
    <property type="match status" value="1"/>
</dbReference>
<dbReference type="STRING" id="261654.GA0070611_3366"/>
<evidence type="ECO:0000313" key="3">
    <source>
        <dbReference type="Proteomes" id="UP000199385"/>
    </source>
</evidence>
<dbReference type="GO" id="GO:0003824">
    <property type="term" value="F:catalytic activity"/>
    <property type="evidence" value="ECO:0007669"/>
    <property type="project" value="UniProtKB-ARBA"/>
</dbReference>
<keyword evidence="3" id="KW-1185">Reference proteome</keyword>
<dbReference type="AlphaFoldDB" id="A0A1A8ZR87"/>